<evidence type="ECO:0000313" key="14">
    <source>
        <dbReference type="Proteomes" id="UP000198636"/>
    </source>
</evidence>
<reference evidence="13 14" key="1">
    <citation type="submission" date="2016-10" db="EMBL/GenBank/DDBJ databases">
        <authorList>
            <person name="de Groot N.N."/>
        </authorList>
    </citation>
    <scope>NUCLEOTIDE SEQUENCE [LARGE SCALE GENOMIC DNA]</scope>
    <source>
        <strain evidence="13 14">DSM 18978</strain>
    </source>
</reference>
<dbReference type="InterPro" id="IPR051271">
    <property type="entry name" value="2C-system_Tx_regulators"/>
</dbReference>
<dbReference type="PROSITE" id="PS50110">
    <property type="entry name" value="RESPONSE_REGULATORY"/>
    <property type="match status" value="1"/>
</dbReference>
<organism evidence="13 14">
    <name type="scientific">Alkaliphilus peptidifermentans DSM 18978</name>
    <dbReference type="NCBI Taxonomy" id="1120976"/>
    <lineage>
        <taxon>Bacteria</taxon>
        <taxon>Bacillati</taxon>
        <taxon>Bacillota</taxon>
        <taxon>Clostridia</taxon>
        <taxon>Peptostreptococcales</taxon>
        <taxon>Natronincolaceae</taxon>
        <taxon>Alkaliphilus</taxon>
    </lineage>
</organism>
<dbReference type="SUPFAM" id="SSF46785">
    <property type="entry name" value="Winged helix' DNA-binding domain"/>
    <property type="match status" value="1"/>
</dbReference>
<dbReference type="InterPro" id="IPR024187">
    <property type="entry name" value="Sig_transdc_resp-reg_cit/mal"/>
</dbReference>
<dbReference type="Pfam" id="PF00072">
    <property type="entry name" value="Response_reg"/>
    <property type="match status" value="1"/>
</dbReference>
<keyword evidence="3 11" id="KW-0597">Phosphoprotein</keyword>
<evidence type="ECO:0000256" key="8">
    <source>
        <dbReference type="ARBA" id="ARBA00023163"/>
    </source>
</evidence>
<feature type="domain" description="Response regulatory" evidence="12">
    <location>
        <begin position="3"/>
        <end position="119"/>
    </location>
</feature>
<dbReference type="GO" id="GO:0000156">
    <property type="term" value="F:phosphorelay response regulator activity"/>
    <property type="evidence" value="ECO:0007669"/>
    <property type="project" value="TreeGrafter"/>
</dbReference>
<evidence type="ECO:0000256" key="10">
    <source>
        <dbReference type="PIRNR" id="PIRNR006171"/>
    </source>
</evidence>
<feature type="modified residue" description="4-aspartylphosphate" evidence="11">
    <location>
        <position position="54"/>
    </location>
</feature>
<dbReference type="CDD" id="cd19925">
    <property type="entry name" value="REC_citrate_TCS"/>
    <property type="match status" value="1"/>
</dbReference>
<dbReference type="Gene3D" id="3.40.50.2300">
    <property type="match status" value="1"/>
</dbReference>
<dbReference type="GO" id="GO:0005737">
    <property type="term" value="C:cytoplasm"/>
    <property type="evidence" value="ECO:0007669"/>
    <property type="project" value="UniProtKB-SubCell"/>
</dbReference>
<gene>
    <name evidence="13" type="ORF">SAMN03080606_03278</name>
</gene>
<comment type="function">
    <text evidence="9">May play the central regulatory role in sporulation. It may be an element of the effector pathway responsible for the activation of sporulation genes in response to nutritional stress. Spo0A may act in concert with spo0H (a sigma factor) to control the expression of some genes that are critical to the sporulation process.</text>
</comment>
<dbReference type="Pfam" id="PF20714">
    <property type="entry name" value="HTH_64"/>
    <property type="match status" value="1"/>
</dbReference>
<evidence type="ECO:0000256" key="4">
    <source>
        <dbReference type="ARBA" id="ARBA00023012"/>
    </source>
</evidence>
<evidence type="ECO:0000256" key="7">
    <source>
        <dbReference type="ARBA" id="ARBA00023159"/>
    </source>
</evidence>
<dbReference type="SUPFAM" id="SSF52172">
    <property type="entry name" value="CheY-like"/>
    <property type="match status" value="1"/>
</dbReference>
<dbReference type="SMART" id="SM00448">
    <property type="entry name" value="REC"/>
    <property type="match status" value="1"/>
</dbReference>
<sequence>MIKVLIIEDDPMVAEINKKYVETVDNYKVIGVANDGETGYKMLKELKPDLLILDIYMPKYNGLRLLKRIRTEGIHVDAIMVTAAKEAADIDEVLKLGAFDYLVKPFEFHRFKLTLEGYKDRISNLTSRENLTQEDIDQLTMGKRNKCYIGELDKGIHQKTMDTIRNYLCKATKSKSASAVAKDLGISRVTARRYLEYLTENGEVELEISYGTIGRPQHLYIYRR</sequence>
<dbReference type="PANTHER" id="PTHR45526">
    <property type="entry name" value="TRANSCRIPTIONAL REGULATORY PROTEIN DPIA"/>
    <property type="match status" value="1"/>
</dbReference>
<dbReference type="EMBL" id="FMUS01000024">
    <property type="protein sequence ID" value="SCY96466.1"/>
    <property type="molecule type" value="Genomic_DNA"/>
</dbReference>
<dbReference type="STRING" id="1120976.SAMN03080606_03278"/>
<evidence type="ECO:0000256" key="3">
    <source>
        <dbReference type="ARBA" id="ARBA00022553"/>
    </source>
</evidence>
<evidence type="ECO:0000313" key="13">
    <source>
        <dbReference type="EMBL" id="SCY96466.1"/>
    </source>
</evidence>
<evidence type="ECO:0000256" key="9">
    <source>
        <dbReference type="ARBA" id="ARBA00024867"/>
    </source>
</evidence>
<name>A0A1G5K787_9FIRM</name>
<keyword evidence="5 10" id="KW-0805">Transcription regulation</keyword>
<dbReference type="GO" id="GO:0003677">
    <property type="term" value="F:DNA binding"/>
    <property type="evidence" value="ECO:0007669"/>
    <property type="project" value="UniProtKB-KW"/>
</dbReference>
<dbReference type="AlphaFoldDB" id="A0A1G5K787"/>
<dbReference type="PANTHER" id="PTHR45526:SF1">
    <property type="entry name" value="TRANSCRIPTIONAL REGULATORY PROTEIN DCUR-RELATED"/>
    <property type="match status" value="1"/>
</dbReference>
<dbReference type="OrthoDB" id="9759232at2"/>
<dbReference type="Proteomes" id="UP000198636">
    <property type="component" value="Unassembled WGS sequence"/>
</dbReference>
<dbReference type="RefSeq" id="WP_091545670.1">
    <property type="nucleotide sequence ID" value="NZ_FMUS01000024.1"/>
</dbReference>
<keyword evidence="6 10" id="KW-0238">DNA-binding</keyword>
<dbReference type="InterPro" id="IPR036390">
    <property type="entry name" value="WH_DNA-bd_sf"/>
</dbReference>
<evidence type="ECO:0000256" key="6">
    <source>
        <dbReference type="ARBA" id="ARBA00023125"/>
    </source>
</evidence>
<keyword evidence="2 10" id="KW-0963">Cytoplasm</keyword>
<evidence type="ECO:0000256" key="1">
    <source>
        <dbReference type="ARBA" id="ARBA00004496"/>
    </source>
</evidence>
<keyword evidence="8 10" id="KW-0804">Transcription</keyword>
<evidence type="ECO:0000256" key="11">
    <source>
        <dbReference type="PROSITE-ProRule" id="PRU00169"/>
    </source>
</evidence>
<dbReference type="InterPro" id="IPR048714">
    <property type="entry name" value="DpiA-like_HTH"/>
</dbReference>
<dbReference type="GO" id="GO:0003700">
    <property type="term" value="F:DNA-binding transcription factor activity"/>
    <property type="evidence" value="ECO:0007669"/>
    <property type="project" value="InterPro"/>
</dbReference>
<evidence type="ECO:0000259" key="12">
    <source>
        <dbReference type="PROSITE" id="PS50110"/>
    </source>
</evidence>
<dbReference type="PIRSF" id="PIRSF006171">
    <property type="entry name" value="RR_citrat_malat"/>
    <property type="match status" value="1"/>
</dbReference>
<protein>
    <recommendedName>
        <fullName evidence="10">Transcriptional regulatory protein</fullName>
    </recommendedName>
</protein>
<accession>A0A1G5K787</accession>
<evidence type="ECO:0000256" key="5">
    <source>
        <dbReference type="ARBA" id="ARBA00023015"/>
    </source>
</evidence>
<keyword evidence="14" id="KW-1185">Reference proteome</keyword>
<evidence type="ECO:0000256" key="2">
    <source>
        <dbReference type="ARBA" id="ARBA00022490"/>
    </source>
</evidence>
<comment type="subcellular location">
    <subcellularLocation>
        <location evidence="1 10">Cytoplasm</location>
    </subcellularLocation>
</comment>
<keyword evidence="4 10" id="KW-0902">Two-component regulatory system</keyword>
<proteinExistence type="predicted"/>
<dbReference type="InterPro" id="IPR011006">
    <property type="entry name" value="CheY-like_superfamily"/>
</dbReference>
<keyword evidence="7 10" id="KW-0010">Activator</keyword>
<dbReference type="InterPro" id="IPR001789">
    <property type="entry name" value="Sig_transdc_resp-reg_receiver"/>
</dbReference>